<dbReference type="GO" id="GO:0009007">
    <property type="term" value="F:site-specific DNA-methyltransferase (adenine-specific) activity"/>
    <property type="evidence" value="ECO:0007669"/>
    <property type="project" value="UniProtKB-EC"/>
</dbReference>
<dbReference type="SUPFAM" id="SSF53335">
    <property type="entry name" value="S-adenosyl-L-methionine-dependent methyltransferases"/>
    <property type="match status" value="1"/>
</dbReference>
<keyword evidence="3 8" id="KW-0489">Methyltransferase</keyword>
<keyword evidence="5" id="KW-0949">S-adenosyl-L-methionine</keyword>
<evidence type="ECO:0000313" key="9">
    <source>
        <dbReference type="Proteomes" id="UP000242231"/>
    </source>
</evidence>
<gene>
    <name evidence="8" type="ORF">UN63_06975</name>
</gene>
<accession>A0A2P5TMX1</accession>
<keyword evidence="4 8" id="KW-0808">Transferase</keyword>
<name>A0A2P5TMX1_9GAMM</name>
<dbReference type="GO" id="GO:0003677">
    <property type="term" value="F:DNA binding"/>
    <property type="evidence" value="ECO:0007669"/>
    <property type="project" value="InterPro"/>
</dbReference>
<comment type="catalytic activity">
    <reaction evidence="6">
        <text>a 2'-deoxyadenosine in DNA + S-adenosyl-L-methionine = an N(6)-methyl-2'-deoxyadenosine in DNA + S-adenosyl-L-homocysteine + H(+)</text>
        <dbReference type="Rhea" id="RHEA:15197"/>
        <dbReference type="Rhea" id="RHEA-COMP:12418"/>
        <dbReference type="Rhea" id="RHEA-COMP:12419"/>
        <dbReference type="ChEBI" id="CHEBI:15378"/>
        <dbReference type="ChEBI" id="CHEBI:57856"/>
        <dbReference type="ChEBI" id="CHEBI:59789"/>
        <dbReference type="ChEBI" id="CHEBI:90615"/>
        <dbReference type="ChEBI" id="CHEBI:90616"/>
        <dbReference type="EC" id="2.1.1.72"/>
    </reaction>
</comment>
<dbReference type="EC" id="2.1.1.72" evidence="2"/>
<dbReference type="Gene3D" id="3.40.50.150">
    <property type="entry name" value="Vaccinia Virus protein VP39"/>
    <property type="match status" value="1"/>
</dbReference>
<feature type="domain" description="DNA methylase N-4/N-6" evidence="7">
    <location>
        <begin position="66"/>
        <end position="369"/>
    </location>
</feature>
<sequence length="430" mass="48891">MLSKIDLKISSLERALGLEPQHNLLLEGRDDSPDVCKSWSSADTTLFVGDNLPYLKGFALNSPEIVDMCYIDPPYNTGSKFLYNDNRRSDKGGMFGSHASWMEFMLPRLVTSREMLKDTGIIAISIDDYEYAHLKILMDNIFGEDNFIGNIIVCRSKNGKGSKKHLASNHEYLLIYGKSKKASLRGQLDESEYDKEDEFGQYRVDGLFRKKGDASLRTDRPNMYYPLYFNPTSGQVSVEPIDNWKTTYPVDSKGIERRWLWGSGTAKERVWQLYASKNGVIYVKNYAGDGITEKRTKVRTLWTEPEFYTERGTNEINKLFGSKIFDTPKPLEFIKKIIDICSSTDALVLDFFAGSGTTAQAISELNSEYGCTRKCILMETDSQIPLDHIARKSGFNAISDITIERLRLIKLAQESFVFTVNNSFSKNYTL</sequence>
<dbReference type="InterPro" id="IPR029063">
    <property type="entry name" value="SAM-dependent_MTases_sf"/>
</dbReference>
<dbReference type="PIRSF" id="PIRSF015855">
    <property type="entry name" value="TypeIII_Mtase_mKpnI"/>
    <property type="match status" value="1"/>
</dbReference>
<keyword evidence="9" id="KW-1185">Reference proteome</keyword>
<dbReference type="Proteomes" id="UP000242231">
    <property type="component" value="Unassembled WGS sequence"/>
</dbReference>
<dbReference type="OrthoDB" id="9816043at2"/>
<dbReference type="EMBL" id="MPZM01000011">
    <property type="protein sequence ID" value="PPL16862.1"/>
    <property type="molecule type" value="Genomic_DNA"/>
</dbReference>
<evidence type="ECO:0000256" key="2">
    <source>
        <dbReference type="ARBA" id="ARBA00011900"/>
    </source>
</evidence>
<protein>
    <recommendedName>
        <fullName evidence="2">site-specific DNA-methyltransferase (adenine-specific)</fullName>
        <ecNumber evidence="2">2.1.1.72</ecNumber>
    </recommendedName>
</protein>
<evidence type="ECO:0000256" key="4">
    <source>
        <dbReference type="ARBA" id="ARBA00022679"/>
    </source>
</evidence>
<comment type="caution">
    <text evidence="8">The sequence shown here is derived from an EMBL/GenBank/DDBJ whole genome shotgun (WGS) entry which is preliminary data.</text>
</comment>
<evidence type="ECO:0000313" key="8">
    <source>
        <dbReference type="EMBL" id="PPL16862.1"/>
    </source>
</evidence>
<dbReference type="PROSITE" id="PS00092">
    <property type="entry name" value="N6_MTASE"/>
    <property type="match status" value="1"/>
</dbReference>
<reference evidence="9" key="1">
    <citation type="submission" date="2016-11" db="EMBL/GenBank/DDBJ databases">
        <authorList>
            <person name="Sisinthy S."/>
            <person name="Ara S."/>
            <person name="Gundlapally S.R."/>
        </authorList>
    </citation>
    <scope>NUCLEOTIDE SEQUENCE [LARGE SCALE GENOMIC DNA]</scope>
    <source>
        <strain evidence="9">V1-41</strain>
    </source>
</reference>
<dbReference type="RefSeq" id="WP_104486057.1">
    <property type="nucleotide sequence ID" value="NZ_BMYB01000012.1"/>
</dbReference>
<dbReference type="InterPro" id="IPR002052">
    <property type="entry name" value="DNA_methylase_N6_adenine_CS"/>
</dbReference>
<dbReference type="GO" id="GO:0032259">
    <property type="term" value="P:methylation"/>
    <property type="evidence" value="ECO:0007669"/>
    <property type="project" value="UniProtKB-KW"/>
</dbReference>
<comment type="similarity">
    <text evidence="1">Belongs to the N(4)/N(6)-methyltransferase family.</text>
</comment>
<organism evidence="8 9">
    <name type="scientific">Oceanisphaera arctica</name>
    <dbReference type="NCBI Taxonomy" id="641510"/>
    <lineage>
        <taxon>Bacteria</taxon>
        <taxon>Pseudomonadati</taxon>
        <taxon>Pseudomonadota</taxon>
        <taxon>Gammaproteobacteria</taxon>
        <taxon>Aeromonadales</taxon>
        <taxon>Aeromonadaceae</taxon>
        <taxon>Oceanisphaera</taxon>
    </lineage>
</organism>
<dbReference type="Pfam" id="PF01555">
    <property type="entry name" value="N6_N4_Mtase"/>
    <property type="match status" value="1"/>
</dbReference>
<dbReference type="InterPro" id="IPR002295">
    <property type="entry name" value="N4/N6-MTase_EcoPI_Mod-like"/>
</dbReference>
<dbReference type="InterPro" id="IPR002941">
    <property type="entry name" value="DNA_methylase_N4/N6"/>
</dbReference>
<dbReference type="PRINTS" id="PR00506">
    <property type="entry name" value="D21N6MTFRASE"/>
</dbReference>
<evidence type="ECO:0000256" key="5">
    <source>
        <dbReference type="ARBA" id="ARBA00022691"/>
    </source>
</evidence>
<dbReference type="GO" id="GO:0008170">
    <property type="term" value="F:N-methyltransferase activity"/>
    <property type="evidence" value="ECO:0007669"/>
    <property type="project" value="InterPro"/>
</dbReference>
<evidence type="ECO:0000259" key="7">
    <source>
        <dbReference type="Pfam" id="PF01555"/>
    </source>
</evidence>
<proteinExistence type="inferred from homology"/>
<dbReference type="AlphaFoldDB" id="A0A2P5TMX1"/>
<evidence type="ECO:0000256" key="6">
    <source>
        <dbReference type="ARBA" id="ARBA00047942"/>
    </source>
</evidence>
<evidence type="ECO:0000256" key="1">
    <source>
        <dbReference type="ARBA" id="ARBA00006594"/>
    </source>
</evidence>
<evidence type="ECO:0000256" key="3">
    <source>
        <dbReference type="ARBA" id="ARBA00022603"/>
    </source>
</evidence>